<protein>
    <submittedName>
        <fullName evidence="1">Uncharacterized protein</fullName>
    </submittedName>
</protein>
<dbReference type="AlphaFoldDB" id="A0A8C3J0K0"/>
<organism evidence="1 2">
    <name type="scientific">Calidris pygmaea</name>
    <name type="common">Spoon-billed sandpiper</name>
    <dbReference type="NCBI Taxonomy" id="425635"/>
    <lineage>
        <taxon>Eukaryota</taxon>
        <taxon>Metazoa</taxon>
        <taxon>Chordata</taxon>
        <taxon>Craniata</taxon>
        <taxon>Vertebrata</taxon>
        <taxon>Euteleostomi</taxon>
        <taxon>Archelosauria</taxon>
        <taxon>Archosauria</taxon>
        <taxon>Dinosauria</taxon>
        <taxon>Saurischia</taxon>
        <taxon>Theropoda</taxon>
        <taxon>Coelurosauria</taxon>
        <taxon>Aves</taxon>
        <taxon>Neognathae</taxon>
        <taxon>Neoaves</taxon>
        <taxon>Charadriiformes</taxon>
        <taxon>Scolopacidae</taxon>
        <taxon>Calidris</taxon>
    </lineage>
</organism>
<reference evidence="1" key="1">
    <citation type="submission" date="2025-08" db="UniProtKB">
        <authorList>
            <consortium name="Ensembl"/>
        </authorList>
    </citation>
    <scope>IDENTIFICATION</scope>
</reference>
<proteinExistence type="predicted"/>
<keyword evidence="2" id="KW-1185">Reference proteome</keyword>
<sequence>LQRANCKITLLRPRLYHAELLNCMQPSFLYCSTFEQSEILMSTGTVDHLMQRQFTFSKTYQLGHCATLTKPALEEVYSYVTETGPSLSYDTDPGLRGSATPTQLPERSYKATAHLQSHWDVSLPRLSISSCVHAT</sequence>
<evidence type="ECO:0000313" key="1">
    <source>
        <dbReference type="Ensembl" id="ENSCPGP00000000471.1"/>
    </source>
</evidence>
<dbReference type="Ensembl" id="ENSCPGT00000000520.1">
    <property type="protein sequence ID" value="ENSCPGP00000000471.1"/>
    <property type="gene ID" value="ENSCPGG00000000394.1"/>
</dbReference>
<name>A0A8C3J0K0_9CHAR</name>
<accession>A0A8C3J0K0</accession>
<dbReference type="Proteomes" id="UP000694419">
    <property type="component" value="Unplaced"/>
</dbReference>
<reference evidence="1" key="2">
    <citation type="submission" date="2025-09" db="UniProtKB">
        <authorList>
            <consortium name="Ensembl"/>
        </authorList>
    </citation>
    <scope>IDENTIFICATION</scope>
</reference>
<evidence type="ECO:0000313" key="2">
    <source>
        <dbReference type="Proteomes" id="UP000694419"/>
    </source>
</evidence>